<evidence type="ECO:0000313" key="3">
    <source>
        <dbReference type="Proteomes" id="UP000018144"/>
    </source>
</evidence>
<sequence>MYALSSPRSGGSVWRPAMGWKSLVVGHEVVLWEPEYPRPGGRRRSLLSRRGTPVADQGLGCDASGN</sequence>
<keyword evidence="3" id="KW-1185">Reference proteome</keyword>
<accession>U4LY00</accession>
<dbReference type="EMBL" id="HF936600">
    <property type="protein sequence ID" value="CCX34688.1"/>
    <property type="molecule type" value="Genomic_DNA"/>
</dbReference>
<evidence type="ECO:0000256" key="1">
    <source>
        <dbReference type="SAM" id="MobiDB-lite"/>
    </source>
</evidence>
<proteinExistence type="predicted"/>
<organism evidence="2 3">
    <name type="scientific">Pyronema omphalodes (strain CBS 100304)</name>
    <name type="common">Pyronema confluens</name>
    <dbReference type="NCBI Taxonomy" id="1076935"/>
    <lineage>
        <taxon>Eukaryota</taxon>
        <taxon>Fungi</taxon>
        <taxon>Dikarya</taxon>
        <taxon>Ascomycota</taxon>
        <taxon>Pezizomycotina</taxon>
        <taxon>Pezizomycetes</taxon>
        <taxon>Pezizales</taxon>
        <taxon>Pyronemataceae</taxon>
        <taxon>Pyronema</taxon>
    </lineage>
</organism>
<dbReference type="Proteomes" id="UP000018144">
    <property type="component" value="Unassembled WGS sequence"/>
</dbReference>
<protein>
    <submittedName>
        <fullName evidence="2">Uncharacterized protein</fullName>
    </submittedName>
</protein>
<evidence type="ECO:0000313" key="2">
    <source>
        <dbReference type="EMBL" id="CCX34688.1"/>
    </source>
</evidence>
<reference evidence="2 3" key="1">
    <citation type="journal article" date="2013" name="PLoS Genet.">
        <title>The genome and development-dependent transcriptomes of Pyronema confluens: a window into fungal evolution.</title>
        <authorList>
            <person name="Traeger S."/>
            <person name="Altegoer F."/>
            <person name="Freitag M."/>
            <person name="Gabaldon T."/>
            <person name="Kempken F."/>
            <person name="Kumar A."/>
            <person name="Marcet-Houben M."/>
            <person name="Poggeler S."/>
            <person name="Stajich J.E."/>
            <person name="Nowrousian M."/>
        </authorList>
    </citation>
    <scope>NUCLEOTIDE SEQUENCE [LARGE SCALE GENOMIC DNA]</scope>
    <source>
        <strain evidence="3">CBS 100304</strain>
        <tissue evidence="2">Vegetative mycelium</tissue>
    </source>
</reference>
<gene>
    <name evidence="2" type="ORF">PCON_04183</name>
</gene>
<dbReference type="AlphaFoldDB" id="U4LY00"/>
<name>U4LY00_PYROM</name>
<feature type="region of interest" description="Disordered" evidence="1">
    <location>
        <begin position="37"/>
        <end position="66"/>
    </location>
</feature>